<evidence type="ECO:0000256" key="1">
    <source>
        <dbReference type="SAM" id="MobiDB-lite"/>
    </source>
</evidence>
<proteinExistence type="predicted"/>
<feature type="region of interest" description="Disordered" evidence="1">
    <location>
        <begin position="49"/>
        <end position="77"/>
    </location>
</feature>
<keyword evidence="2" id="KW-0472">Membrane</keyword>
<evidence type="ECO:0000313" key="3">
    <source>
        <dbReference type="EMBL" id="MBD3586933.1"/>
    </source>
</evidence>
<dbReference type="SUPFAM" id="SSF48452">
    <property type="entry name" value="TPR-like"/>
    <property type="match status" value="1"/>
</dbReference>
<name>A0ABR8LNI1_9ALTE</name>
<keyword evidence="2" id="KW-1133">Transmembrane helix</keyword>
<keyword evidence="4" id="KW-1185">Reference proteome</keyword>
<evidence type="ECO:0008006" key="5">
    <source>
        <dbReference type="Google" id="ProtNLM"/>
    </source>
</evidence>
<comment type="caution">
    <text evidence="3">The sequence shown here is derived from an EMBL/GenBank/DDBJ whole genome shotgun (WGS) entry which is preliminary data.</text>
</comment>
<evidence type="ECO:0000313" key="4">
    <source>
        <dbReference type="Proteomes" id="UP000624419"/>
    </source>
</evidence>
<organism evidence="3 4">
    <name type="scientific">Salinimonas profundi</name>
    <dbReference type="NCBI Taxonomy" id="2729140"/>
    <lineage>
        <taxon>Bacteria</taxon>
        <taxon>Pseudomonadati</taxon>
        <taxon>Pseudomonadota</taxon>
        <taxon>Gammaproteobacteria</taxon>
        <taxon>Alteromonadales</taxon>
        <taxon>Alteromonadaceae</taxon>
        <taxon>Alteromonas/Salinimonas group</taxon>
        <taxon>Salinimonas</taxon>
    </lineage>
</organism>
<dbReference type="Gene3D" id="1.25.40.10">
    <property type="entry name" value="Tetratricopeptide repeat domain"/>
    <property type="match status" value="1"/>
</dbReference>
<feature type="compositionally biased region" description="Polar residues" evidence="1">
    <location>
        <begin position="50"/>
        <end position="68"/>
    </location>
</feature>
<protein>
    <recommendedName>
        <fullName evidence="5">Tetratricopeptide repeat protein</fullName>
    </recommendedName>
</protein>
<accession>A0ABR8LNI1</accession>
<keyword evidence="2" id="KW-0812">Transmembrane</keyword>
<reference evidence="3 4" key="1">
    <citation type="submission" date="2020-04" db="EMBL/GenBank/DDBJ databases">
        <title>Salinimonas sp. HHU 13199.</title>
        <authorList>
            <person name="Cui X."/>
            <person name="Zhang D."/>
        </authorList>
    </citation>
    <scope>NUCLEOTIDE SEQUENCE [LARGE SCALE GENOMIC DNA]</scope>
    <source>
        <strain evidence="3 4">HHU 13199</strain>
    </source>
</reference>
<evidence type="ECO:0000256" key="2">
    <source>
        <dbReference type="SAM" id="Phobius"/>
    </source>
</evidence>
<dbReference type="EMBL" id="JABBXD010000009">
    <property type="protein sequence ID" value="MBD3586933.1"/>
    <property type="molecule type" value="Genomic_DNA"/>
</dbReference>
<dbReference type="RefSeq" id="WP_191026129.1">
    <property type="nucleotide sequence ID" value="NZ_JABBXD010000009.1"/>
</dbReference>
<feature type="transmembrane region" description="Helical" evidence="2">
    <location>
        <begin position="20"/>
        <end position="40"/>
    </location>
</feature>
<gene>
    <name evidence="3" type="ORF">HHX48_14400</name>
</gene>
<sequence>MSSIDKDIDQDKKHHKSTLIKLVAVTIATAVIAVALYLLVPLLSDKPDASASTDSDMTTDGQPTQQAEGLSDEEKRALQERLSLTKAQLSAISDAKRNWQPETVESLSNNLQDVYAQYGQSRFSAASDALDKIDASLLQFNTAYEQAFDSALETARLAYKNGHIHDARSAVTTALEVKPEDDKALALKARIDVFDKVQALYEQARVGKVENNLQKQYRALQEIVSLDPEQLNAKQALAQVERQMGEAAFSTLLAQALKAVEAKDYDRARQLLTQASKRKPDNAQIATLTARIEQEQHAAGQADAEAQIRIFAQADEWKTVSILAEKSIQSYPQSQVLQLARTNADKVLAARQSIAQYLARPERLADPRIRENAQRTIEQATEISVLSPSLKTSVGELESALSAFNAPLPVTVYSDNKTYIKVMGVGVVGQVDEKQISLKPGTYRFEGSREGFRSKIISVTVSASTSPLSVRLVCDEKI</sequence>
<dbReference type="Proteomes" id="UP000624419">
    <property type="component" value="Unassembled WGS sequence"/>
</dbReference>
<dbReference type="InterPro" id="IPR011990">
    <property type="entry name" value="TPR-like_helical_dom_sf"/>
</dbReference>